<accession>A0A915CFT3</accession>
<dbReference type="InterPro" id="IPR006671">
    <property type="entry name" value="Cyclin_N"/>
</dbReference>
<reference evidence="6" key="1">
    <citation type="submission" date="2022-11" db="UniProtKB">
        <authorList>
            <consortium name="WormBaseParasite"/>
        </authorList>
    </citation>
    <scope>IDENTIFICATION</scope>
</reference>
<keyword evidence="3" id="KW-1133">Transmembrane helix</keyword>
<organism evidence="5 6">
    <name type="scientific">Parascaris univalens</name>
    <name type="common">Nematode worm</name>
    <dbReference type="NCBI Taxonomy" id="6257"/>
    <lineage>
        <taxon>Eukaryota</taxon>
        <taxon>Metazoa</taxon>
        <taxon>Ecdysozoa</taxon>
        <taxon>Nematoda</taxon>
        <taxon>Chromadorea</taxon>
        <taxon>Rhabditida</taxon>
        <taxon>Spirurina</taxon>
        <taxon>Ascaridomorpha</taxon>
        <taxon>Ascaridoidea</taxon>
        <taxon>Ascarididae</taxon>
        <taxon>Parascaris</taxon>
    </lineage>
</organism>
<evidence type="ECO:0000256" key="3">
    <source>
        <dbReference type="SAM" id="Phobius"/>
    </source>
</evidence>
<dbReference type="CDD" id="cd20557">
    <property type="entry name" value="CYCLIN_ScPCL1-like"/>
    <property type="match status" value="1"/>
</dbReference>
<dbReference type="GO" id="GO:0005634">
    <property type="term" value="C:nucleus"/>
    <property type="evidence" value="ECO:0007669"/>
    <property type="project" value="TreeGrafter"/>
</dbReference>
<sequence length="363" mass="42165">MAPRSLGYRQVQQRMRRSLNYGTRRMRTLSLPLSELLVNYFDKYAPYDYLDMDFAASLARESCVDACTFLVAMVYVDRVRNVDKLYFETTDPEEVYLSALVVASKYLHDGGLEEFVYNDEWAASAGRSLKRVNELELQLLDLLSWDIKVDEVEFWRVLNEAERWVARETMLRQGFCTYNEAAVLSVDSKILLEILKSLLSIFATLTILYSAFAVSILLASRLMVCSLHSSNGSSSRATQSKHSLHQFGLFSSQVFDLGHFWIWFDTRYIYSPLWVQKIYPQMRSEIFNAVRQLVTEADCRFLYSDVSFFIIFIILSASLEEVSKYSYANGEILSQLARFTRCIAFHGHDLLLLRQSFLYIWNL</sequence>
<comment type="similarity">
    <text evidence="1">Belongs to the CNPPD1 family.</text>
</comment>
<dbReference type="PANTHER" id="PTHR15615">
    <property type="match status" value="1"/>
</dbReference>
<dbReference type="GO" id="GO:0000307">
    <property type="term" value="C:cyclin-dependent protein kinase holoenzyme complex"/>
    <property type="evidence" value="ECO:0007669"/>
    <property type="project" value="TreeGrafter"/>
</dbReference>
<dbReference type="Gene3D" id="1.10.472.10">
    <property type="entry name" value="Cyclin-like"/>
    <property type="match status" value="1"/>
</dbReference>
<dbReference type="PANTHER" id="PTHR15615:SF108">
    <property type="entry name" value="PROTEIN CNPPD1"/>
    <property type="match status" value="1"/>
</dbReference>
<proteinExistence type="inferred from homology"/>
<evidence type="ECO:0000313" key="5">
    <source>
        <dbReference type="Proteomes" id="UP000887569"/>
    </source>
</evidence>
<protein>
    <recommendedName>
        <fullName evidence="2">Protein CNPPD1</fullName>
    </recommendedName>
</protein>
<keyword evidence="3" id="KW-0812">Transmembrane</keyword>
<dbReference type="WBParaSite" id="PgR161_g006_t04">
    <property type="protein sequence ID" value="PgR161_g006_t04"/>
    <property type="gene ID" value="PgR161_g006"/>
</dbReference>
<dbReference type="GO" id="GO:0019901">
    <property type="term" value="F:protein kinase binding"/>
    <property type="evidence" value="ECO:0007669"/>
    <property type="project" value="InterPro"/>
</dbReference>
<keyword evidence="3" id="KW-0472">Membrane</keyword>
<keyword evidence="5" id="KW-1185">Reference proteome</keyword>
<dbReference type="Pfam" id="PF00134">
    <property type="entry name" value="Cyclin_N"/>
    <property type="match status" value="1"/>
</dbReference>
<feature type="transmembrane region" description="Helical" evidence="3">
    <location>
        <begin position="198"/>
        <end position="224"/>
    </location>
</feature>
<dbReference type="AlphaFoldDB" id="A0A915CFT3"/>
<evidence type="ECO:0000256" key="2">
    <source>
        <dbReference type="ARBA" id="ARBA00040808"/>
    </source>
</evidence>
<dbReference type="GO" id="GO:0016538">
    <property type="term" value="F:cyclin-dependent protein serine/threonine kinase regulator activity"/>
    <property type="evidence" value="ECO:0007669"/>
    <property type="project" value="TreeGrafter"/>
</dbReference>
<dbReference type="Proteomes" id="UP000887569">
    <property type="component" value="Unplaced"/>
</dbReference>
<dbReference type="InterPro" id="IPR036915">
    <property type="entry name" value="Cyclin-like_sf"/>
</dbReference>
<feature type="domain" description="Cyclin N-terminal" evidence="4">
    <location>
        <begin position="54"/>
        <end position="147"/>
    </location>
</feature>
<dbReference type="SUPFAM" id="SSF47954">
    <property type="entry name" value="Cyclin-like"/>
    <property type="match status" value="1"/>
</dbReference>
<name>A0A915CFT3_PARUN</name>
<dbReference type="InterPro" id="IPR013922">
    <property type="entry name" value="Cyclin_PHO80-like"/>
</dbReference>
<evidence type="ECO:0000313" key="6">
    <source>
        <dbReference type="WBParaSite" id="PgR161_g006_t04"/>
    </source>
</evidence>
<evidence type="ECO:0000256" key="1">
    <source>
        <dbReference type="ARBA" id="ARBA00038508"/>
    </source>
</evidence>
<evidence type="ECO:0000259" key="4">
    <source>
        <dbReference type="Pfam" id="PF00134"/>
    </source>
</evidence>